<reference evidence="3 4" key="2">
    <citation type="journal article" date="2021" name="J. Hered.">
        <title>Feather Gene Expression Elucidates the Developmental Basis of Plumage Iridescence in African Starlings.</title>
        <authorList>
            <person name="Rubenstein D.R."/>
            <person name="Corvelo A."/>
            <person name="MacManes M.D."/>
            <person name="Maia R."/>
            <person name="Narzisi G."/>
            <person name="Rousaki A."/>
            <person name="Vandenabeele P."/>
            <person name="Shawkey M.D."/>
            <person name="Solomon J."/>
        </authorList>
    </citation>
    <scope>NUCLEOTIDE SEQUENCE [LARGE SCALE GENOMIC DNA]</scope>
    <source>
        <strain evidence="3">SS15</strain>
    </source>
</reference>
<keyword evidence="4" id="KW-1185">Reference proteome</keyword>
<protein>
    <submittedName>
        <fullName evidence="2">Uncharacterized protein</fullName>
    </submittedName>
</protein>
<evidence type="ECO:0000313" key="4">
    <source>
        <dbReference type="Proteomes" id="UP000618051"/>
    </source>
</evidence>
<feature type="compositionally biased region" description="Basic and acidic residues" evidence="1">
    <location>
        <begin position="156"/>
        <end position="166"/>
    </location>
</feature>
<dbReference type="Proteomes" id="UP000618051">
    <property type="component" value="Unassembled WGS sequence"/>
</dbReference>
<evidence type="ECO:0000313" key="2">
    <source>
        <dbReference type="EMBL" id="KAG0118457.1"/>
    </source>
</evidence>
<dbReference type="EMBL" id="JADDUC020000002">
    <property type="protein sequence ID" value="KAI1241885.1"/>
    <property type="molecule type" value="Genomic_DNA"/>
</dbReference>
<dbReference type="EMBL" id="JADDUC010000112">
    <property type="protein sequence ID" value="KAG0118457.1"/>
    <property type="molecule type" value="Genomic_DNA"/>
</dbReference>
<feature type="compositionally biased region" description="Polar residues" evidence="1">
    <location>
        <begin position="13"/>
        <end position="27"/>
    </location>
</feature>
<gene>
    <name evidence="3" type="ORF">IHE44_0005389</name>
    <name evidence="2" type="ORF">IHE44_001078</name>
</gene>
<feature type="region of interest" description="Disordered" evidence="1">
    <location>
        <begin position="119"/>
        <end position="166"/>
    </location>
</feature>
<name>A0A835TTF4_9PASS</name>
<organism evidence="2">
    <name type="scientific">Lamprotornis superbus</name>
    <dbReference type="NCBI Taxonomy" id="245042"/>
    <lineage>
        <taxon>Eukaryota</taxon>
        <taxon>Metazoa</taxon>
        <taxon>Chordata</taxon>
        <taxon>Craniata</taxon>
        <taxon>Vertebrata</taxon>
        <taxon>Euteleostomi</taxon>
        <taxon>Archelosauria</taxon>
        <taxon>Archosauria</taxon>
        <taxon>Dinosauria</taxon>
        <taxon>Saurischia</taxon>
        <taxon>Theropoda</taxon>
        <taxon>Coelurosauria</taxon>
        <taxon>Aves</taxon>
        <taxon>Neognathae</taxon>
        <taxon>Neoaves</taxon>
        <taxon>Telluraves</taxon>
        <taxon>Australaves</taxon>
        <taxon>Passeriformes</taxon>
        <taxon>Sturnidae</taxon>
        <taxon>Lamprotornis</taxon>
    </lineage>
</organism>
<feature type="compositionally biased region" description="Low complexity" evidence="1">
    <location>
        <begin position="123"/>
        <end position="147"/>
    </location>
</feature>
<proteinExistence type="predicted"/>
<dbReference type="AlphaFoldDB" id="A0A835TTF4"/>
<feature type="non-terminal residue" evidence="2">
    <location>
        <position position="1"/>
    </location>
</feature>
<reference evidence="2" key="1">
    <citation type="submission" date="2020-10" db="EMBL/GenBank/DDBJ databases">
        <title>Feather gene expression reveals the developmental basis of iridescence in African starlings.</title>
        <authorList>
            <person name="Rubenstein D.R."/>
        </authorList>
    </citation>
    <scope>NUCLEOTIDE SEQUENCE</scope>
    <source>
        <strain evidence="2">SS15</strain>
        <tissue evidence="2">Liver</tissue>
    </source>
</reference>
<comment type="caution">
    <text evidence="2">The sequence shown here is derived from an EMBL/GenBank/DDBJ whole genome shotgun (WGS) entry which is preliminary data.</text>
</comment>
<evidence type="ECO:0000256" key="1">
    <source>
        <dbReference type="SAM" id="MobiDB-lite"/>
    </source>
</evidence>
<feature type="region of interest" description="Disordered" evidence="1">
    <location>
        <begin position="1"/>
        <end position="27"/>
    </location>
</feature>
<accession>A0A835TTF4</accession>
<sequence length="321" mass="35795">STHRSAVSSSVSNDIGTRKSSSPCHQQPTCLQRANGVEIKFYKSVLLKRQNAWGTILDSGRAMVRPGDLGTLFPEASPAWAIDLHTLYVGTSTGPAVSSLHNYRGEVMHKQECEARLGEGTRQGLSSSSGLLQPPSFPTAPTAFPHPNLQHQLGTDQERRERCPSMVGLRKEGEKLRGRALRKEKRVETYLSALVSPGQVGWPSQGWRNGKHFKRWLCTQDVPASRSNLPSSTSLSLKTSVAIWLYKERDNNLRKIYMKPTSSLKTIIEKLIFIFWSDLLRDKSCKIPWQCEGAGCLPKEQARLVICNIPIKITDILKGMM</sequence>
<reference evidence="3" key="3">
    <citation type="submission" date="2022-01" db="EMBL/GenBank/DDBJ databases">
        <authorList>
            <person name="Rubenstein D.R."/>
        </authorList>
    </citation>
    <scope>NUCLEOTIDE SEQUENCE</scope>
    <source>
        <strain evidence="3">SS15</strain>
        <tissue evidence="3">Liver</tissue>
    </source>
</reference>
<evidence type="ECO:0000313" key="3">
    <source>
        <dbReference type="EMBL" id="KAI1241885.1"/>
    </source>
</evidence>
<feature type="compositionally biased region" description="Low complexity" evidence="1">
    <location>
        <begin position="1"/>
        <end position="12"/>
    </location>
</feature>